<accession>A0A1G9U3F7</accession>
<organism evidence="1 2">
    <name type="scientific">Streptomyces wuyuanensis</name>
    <dbReference type="NCBI Taxonomy" id="1196353"/>
    <lineage>
        <taxon>Bacteria</taxon>
        <taxon>Bacillati</taxon>
        <taxon>Actinomycetota</taxon>
        <taxon>Actinomycetes</taxon>
        <taxon>Kitasatosporales</taxon>
        <taxon>Streptomycetaceae</taxon>
        <taxon>Streptomyces</taxon>
    </lineage>
</organism>
<reference evidence="2" key="1">
    <citation type="submission" date="2016-10" db="EMBL/GenBank/DDBJ databases">
        <authorList>
            <person name="Varghese N."/>
            <person name="Submissions S."/>
        </authorList>
    </citation>
    <scope>NUCLEOTIDE SEQUENCE [LARGE SCALE GENOMIC DNA]</scope>
    <source>
        <strain evidence="2">CGMCC 4.7042</strain>
    </source>
</reference>
<evidence type="ECO:0000313" key="1">
    <source>
        <dbReference type="EMBL" id="SDM54194.1"/>
    </source>
</evidence>
<dbReference type="Proteomes" id="UP000199063">
    <property type="component" value="Unassembled WGS sequence"/>
</dbReference>
<proteinExistence type="predicted"/>
<gene>
    <name evidence="1" type="ORF">SAMN05444921_109254</name>
</gene>
<dbReference type="EMBL" id="FNHI01000009">
    <property type="protein sequence ID" value="SDM54194.1"/>
    <property type="molecule type" value="Genomic_DNA"/>
</dbReference>
<name>A0A1G9U3F7_9ACTN</name>
<protein>
    <submittedName>
        <fullName evidence="1">Uncharacterized protein</fullName>
    </submittedName>
</protein>
<evidence type="ECO:0000313" key="2">
    <source>
        <dbReference type="Proteomes" id="UP000199063"/>
    </source>
</evidence>
<keyword evidence="2" id="KW-1185">Reference proteome</keyword>
<dbReference type="GeneID" id="96657113"/>
<sequence length="56" mass="6267">MADESVLHPSLIAPVGHVEPVPRRIRGPVGGHVAFDTRRALYVWEWLAYPQFAIST</sequence>
<dbReference type="RefSeq" id="WP_167746012.1">
    <property type="nucleotide sequence ID" value="NZ_FNHI01000009.1"/>
</dbReference>
<dbReference type="AlphaFoldDB" id="A0A1G9U3F7"/>